<comment type="catalytic activity">
    <reaction evidence="13">
        <text>N-(9Z-octadecenoyl)-L-tyrosine + H2O = L-tyrosine + (9Z)-octadecenoate</text>
        <dbReference type="Rhea" id="RHEA:64184"/>
        <dbReference type="ChEBI" id="CHEBI:15377"/>
        <dbReference type="ChEBI" id="CHEBI:30823"/>
        <dbReference type="ChEBI" id="CHEBI:58315"/>
        <dbReference type="ChEBI" id="CHEBI:149734"/>
    </reaction>
    <physiologicalReaction direction="left-to-right" evidence="13">
        <dbReference type="Rhea" id="RHEA:64185"/>
    </physiologicalReaction>
</comment>
<dbReference type="Proteomes" id="UP000261540">
    <property type="component" value="Unplaced"/>
</dbReference>
<evidence type="ECO:0000256" key="18">
    <source>
        <dbReference type="ARBA" id="ARBA00048402"/>
    </source>
</evidence>
<organism evidence="31 32">
    <name type="scientific">Paramormyrops kingsleyae</name>
    <dbReference type="NCBI Taxonomy" id="1676925"/>
    <lineage>
        <taxon>Eukaryota</taxon>
        <taxon>Metazoa</taxon>
        <taxon>Chordata</taxon>
        <taxon>Craniata</taxon>
        <taxon>Vertebrata</taxon>
        <taxon>Euteleostomi</taxon>
        <taxon>Actinopterygii</taxon>
        <taxon>Neopterygii</taxon>
        <taxon>Teleostei</taxon>
        <taxon>Osteoglossocephala</taxon>
        <taxon>Osteoglossomorpha</taxon>
        <taxon>Osteoglossiformes</taxon>
        <taxon>Mormyridae</taxon>
        <taxon>Paramormyrops</taxon>
    </lineage>
</organism>
<dbReference type="Pfam" id="PF01546">
    <property type="entry name" value="Peptidase_M20"/>
    <property type="match status" value="1"/>
</dbReference>
<dbReference type="FunFam" id="1.10.150.900:FF:000003">
    <property type="entry name" value="N-fatty-acyl-amino acid synthase/hydrolase PM20D1"/>
    <property type="match status" value="1"/>
</dbReference>
<evidence type="ECO:0000256" key="2">
    <source>
        <dbReference type="ARBA" id="ARBA00006247"/>
    </source>
</evidence>
<protein>
    <submittedName>
        <fullName evidence="31">Peptidase M20 domain containing 1, tandem duplicate 2</fullName>
    </submittedName>
</protein>
<keyword evidence="6" id="KW-0862">Zinc</keyword>
<evidence type="ECO:0000256" key="27">
    <source>
        <dbReference type="ARBA" id="ARBA00049457"/>
    </source>
</evidence>
<dbReference type="KEGG" id="pki:111834341"/>
<evidence type="ECO:0000256" key="1">
    <source>
        <dbReference type="ARBA" id="ARBA00004872"/>
    </source>
</evidence>
<dbReference type="Gene3D" id="1.10.150.900">
    <property type="match status" value="1"/>
</dbReference>
<dbReference type="GO" id="GO:0006508">
    <property type="term" value="P:proteolysis"/>
    <property type="evidence" value="ECO:0007669"/>
    <property type="project" value="UniProtKB-KW"/>
</dbReference>
<dbReference type="FunFam" id="3.40.630.10:FF:000027">
    <property type="entry name" value="N-fatty-acyl-amino acid synthase/hydrolase PM20D1"/>
    <property type="match status" value="1"/>
</dbReference>
<evidence type="ECO:0000256" key="28">
    <source>
        <dbReference type="ARBA" id="ARBA00060529"/>
    </source>
</evidence>
<evidence type="ECO:0000256" key="21">
    <source>
        <dbReference type="ARBA" id="ARBA00048729"/>
    </source>
</evidence>
<comment type="pathway">
    <text evidence="1">Lipid metabolism; fatty acid metabolism.</text>
</comment>
<keyword evidence="29" id="KW-0812">Transmembrane</keyword>
<dbReference type="STRING" id="1676925.ENSPKIP00000031101"/>
<feature type="transmembrane region" description="Helical" evidence="29">
    <location>
        <begin position="61"/>
        <end position="83"/>
    </location>
</feature>
<comment type="similarity">
    <text evidence="2">Belongs to the peptidase M20A family.</text>
</comment>
<dbReference type="GO" id="GO:1990845">
    <property type="term" value="P:adaptive thermogenesis"/>
    <property type="evidence" value="ECO:0007669"/>
    <property type="project" value="UniProtKB-ARBA"/>
</dbReference>
<keyword evidence="3" id="KW-0645">Protease</keyword>
<comment type="catalytic activity">
    <reaction evidence="24">
        <text>an N-acyl-aromatic L-alpha-amino acid + H2O = an aromatic L-alpha-amino acid + a carboxylate</text>
        <dbReference type="Rhea" id="RHEA:54184"/>
        <dbReference type="ChEBI" id="CHEBI:15377"/>
        <dbReference type="ChEBI" id="CHEBI:29067"/>
        <dbReference type="ChEBI" id="CHEBI:84824"/>
        <dbReference type="ChEBI" id="CHEBI:138093"/>
        <dbReference type="EC" id="3.5.1.114"/>
    </reaction>
    <physiologicalReaction direction="left-to-right" evidence="24">
        <dbReference type="Rhea" id="RHEA:54185"/>
    </physiologicalReaction>
    <physiologicalReaction direction="right-to-left" evidence="24">
        <dbReference type="Rhea" id="RHEA:54186"/>
    </physiologicalReaction>
</comment>
<comment type="pathway">
    <text evidence="8">Amino-acid metabolism.</text>
</comment>
<dbReference type="InterPro" id="IPR036264">
    <property type="entry name" value="Bact_exopeptidase_dim_dom"/>
</dbReference>
<comment type="catalytic activity">
    <reaction evidence="11">
        <text>N-(4Z,7Z,10Z,13Z,16Z,19Z-docosahexaenoyl)-L-phenylalanine + H2O = (4Z,7Z,10Z,13Z,16Z,19Z)-docosahexaenoate + L-phenylalanine</text>
        <dbReference type="Rhea" id="RHEA:64132"/>
        <dbReference type="ChEBI" id="CHEBI:15377"/>
        <dbReference type="ChEBI" id="CHEBI:58095"/>
        <dbReference type="ChEBI" id="CHEBI:77016"/>
        <dbReference type="ChEBI" id="CHEBI:149701"/>
    </reaction>
    <physiologicalReaction direction="left-to-right" evidence="11">
        <dbReference type="Rhea" id="RHEA:64133"/>
    </physiologicalReaction>
</comment>
<evidence type="ECO:0000256" key="25">
    <source>
        <dbReference type="ARBA" id="ARBA00048879"/>
    </source>
</evidence>
<comment type="catalytic activity">
    <reaction evidence="12">
        <text>N-octadecanoyl-L-phenylalanine + H2O = octadecanoate + L-phenylalanine</text>
        <dbReference type="Rhea" id="RHEA:64128"/>
        <dbReference type="ChEBI" id="CHEBI:15377"/>
        <dbReference type="ChEBI" id="CHEBI:25629"/>
        <dbReference type="ChEBI" id="CHEBI:58095"/>
        <dbReference type="ChEBI" id="CHEBI:149700"/>
    </reaction>
    <physiologicalReaction direction="left-to-right" evidence="12">
        <dbReference type="Rhea" id="RHEA:64129"/>
    </physiologicalReaction>
</comment>
<comment type="pathway">
    <text evidence="28">Energy metabolism; electron transfer.</text>
</comment>
<dbReference type="GO" id="GO:0043604">
    <property type="term" value="P:amide biosynthetic process"/>
    <property type="evidence" value="ECO:0007669"/>
    <property type="project" value="UniProtKB-ARBA"/>
</dbReference>
<dbReference type="Pfam" id="PF07687">
    <property type="entry name" value="M20_dimer"/>
    <property type="match status" value="1"/>
</dbReference>
<evidence type="ECO:0000256" key="17">
    <source>
        <dbReference type="ARBA" id="ARBA00048380"/>
    </source>
</evidence>
<evidence type="ECO:0000256" key="8">
    <source>
        <dbReference type="ARBA" id="ARBA00034698"/>
    </source>
</evidence>
<evidence type="ECO:0000256" key="24">
    <source>
        <dbReference type="ARBA" id="ARBA00048840"/>
    </source>
</evidence>
<dbReference type="CDD" id="cd05674">
    <property type="entry name" value="M20_yscS"/>
    <property type="match status" value="1"/>
</dbReference>
<evidence type="ECO:0000256" key="13">
    <source>
        <dbReference type="ARBA" id="ARBA00047866"/>
    </source>
</evidence>
<dbReference type="PANTHER" id="PTHR45962:SF1">
    <property type="entry name" value="N-FATTY-ACYL-AMINO ACID SYNTHASE_HYDROLASE PM20D1"/>
    <property type="match status" value="1"/>
</dbReference>
<evidence type="ECO:0000256" key="15">
    <source>
        <dbReference type="ARBA" id="ARBA00047879"/>
    </source>
</evidence>
<name>A0A3B3SM26_9TELE</name>
<dbReference type="GO" id="GO:0006629">
    <property type="term" value="P:lipid metabolic process"/>
    <property type="evidence" value="ECO:0007669"/>
    <property type="project" value="UniProtKB-ARBA"/>
</dbReference>
<dbReference type="Gene3D" id="3.40.630.10">
    <property type="entry name" value="Zn peptidases"/>
    <property type="match status" value="1"/>
</dbReference>
<dbReference type="OrthoDB" id="3064516at2759"/>
<keyword evidence="4" id="KW-0479">Metal-binding</keyword>
<evidence type="ECO:0000256" key="22">
    <source>
        <dbReference type="ARBA" id="ARBA00048822"/>
    </source>
</evidence>
<comment type="catalytic activity">
    <reaction evidence="22">
        <text>N-(9Z-octadecenoyl)-L-tryptophan + H2O = L-tryptophan + (9Z)-octadecenoate</text>
        <dbReference type="Rhea" id="RHEA:64176"/>
        <dbReference type="ChEBI" id="CHEBI:15377"/>
        <dbReference type="ChEBI" id="CHEBI:30823"/>
        <dbReference type="ChEBI" id="CHEBI:57912"/>
        <dbReference type="ChEBI" id="CHEBI:149733"/>
    </reaction>
    <physiologicalReaction direction="left-to-right" evidence="22">
        <dbReference type="Rhea" id="RHEA:64177"/>
    </physiologicalReaction>
</comment>
<evidence type="ECO:0000256" key="4">
    <source>
        <dbReference type="ARBA" id="ARBA00022723"/>
    </source>
</evidence>
<feature type="domain" description="Peptidase M20 dimerisation" evidence="30">
    <location>
        <begin position="310"/>
        <end position="455"/>
    </location>
</feature>
<dbReference type="PANTHER" id="PTHR45962">
    <property type="entry name" value="N-FATTY-ACYL-AMINO ACID SYNTHASE/HYDROLASE PM20D1"/>
    <property type="match status" value="1"/>
</dbReference>
<evidence type="ECO:0000256" key="16">
    <source>
        <dbReference type="ARBA" id="ARBA00048145"/>
    </source>
</evidence>
<keyword evidence="32" id="KW-1185">Reference proteome</keyword>
<dbReference type="Ensembl" id="ENSPKIT00000011941.1">
    <property type="protein sequence ID" value="ENSPKIP00000031101.1"/>
    <property type="gene ID" value="ENSPKIG00000011727.1"/>
</dbReference>
<evidence type="ECO:0000256" key="9">
    <source>
        <dbReference type="ARBA" id="ARBA00046147"/>
    </source>
</evidence>
<dbReference type="AlphaFoldDB" id="A0A3B3SM26"/>
<evidence type="ECO:0000313" key="32">
    <source>
        <dbReference type="Proteomes" id="UP000261540"/>
    </source>
</evidence>
<comment type="catalytic activity">
    <reaction evidence="18">
        <text>N-(5Z,8Z,11Z,14Z)-eicosatetraenoyl-glycine + H2O = (5Z,8Z,11Z,14Z)-eicosatetraenoate + glycine</text>
        <dbReference type="Rhea" id="RHEA:64108"/>
        <dbReference type="ChEBI" id="CHEBI:15377"/>
        <dbReference type="ChEBI" id="CHEBI:32395"/>
        <dbReference type="ChEBI" id="CHEBI:57305"/>
        <dbReference type="ChEBI" id="CHEBI:59002"/>
    </reaction>
    <physiologicalReaction direction="left-to-right" evidence="18">
        <dbReference type="Rhea" id="RHEA:64109"/>
    </physiologicalReaction>
    <physiologicalReaction direction="right-to-left" evidence="18">
        <dbReference type="Rhea" id="RHEA:64110"/>
    </physiologicalReaction>
</comment>
<comment type="catalytic activity">
    <reaction evidence="23">
        <text>N-(9Z-octadecenoyl)-L-leucine + H2O = L-leucine + (9Z)-octadecenoate</text>
        <dbReference type="Rhea" id="RHEA:51360"/>
        <dbReference type="ChEBI" id="CHEBI:15377"/>
        <dbReference type="ChEBI" id="CHEBI:30823"/>
        <dbReference type="ChEBI" id="CHEBI:57427"/>
        <dbReference type="ChEBI" id="CHEBI:134035"/>
    </reaction>
    <physiologicalReaction direction="left-to-right" evidence="23">
        <dbReference type="Rhea" id="RHEA:51361"/>
    </physiologicalReaction>
    <physiologicalReaction direction="right-to-left" evidence="23">
        <dbReference type="Rhea" id="RHEA:51362"/>
    </physiologicalReaction>
</comment>
<dbReference type="GO" id="GO:0005576">
    <property type="term" value="C:extracellular region"/>
    <property type="evidence" value="ECO:0007669"/>
    <property type="project" value="UniProtKB-ARBA"/>
</dbReference>
<dbReference type="GeneTree" id="ENSGT00940000156659"/>
<comment type="catalytic activity">
    <reaction evidence="19">
        <text>an N-acyl-L-amino acid + H2O = an L-alpha-amino acid + a carboxylate</text>
        <dbReference type="Rhea" id="RHEA:15565"/>
        <dbReference type="ChEBI" id="CHEBI:15377"/>
        <dbReference type="ChEBI" id="CHEBI:29067"/>
        <dbReference type="ChEBI" id="CHEBI:59869"/>
        <dbReference type="ChEBI" id="CHEBI:59874"/>
        <dbReference type="EC" id="3.5.1.14"/>
    </reaction>
    <physiologicalReaction direction="left-to-right" evidence="19">
        <dbReference type="Rhea" id="RHEA:15566"/>
    </physiologicalReaction>
    <physiologicalReaction direction="right-to-left" evidence="19">
        <dbReference type="Rhea" id="RHEA:15567"/>
    </physiologicalReaction>
</comment>
<dbReference type="GO" id="GO:0046872">
    <property type="term" value="F:metal ion binding"/>
    <property type="evidence" value="ECO:0007669"/>
    <property type="project" value="UniProtKB-KW"/>
</dbReference>
<evidence type="ECO:0000256" key="11">
    <source>
        <dbReference type="ARBA" id="ARBA00047567"/>
    </source>
</evidence>
<dbReference type="GO" id="GO:0008233">
    <property type="term" value="F:peptidase activity"/>
    <property type="evidence" value="ECO:0007669"/>
    <property type="project" value="UniProtKB-KW"/>
</dbReference>
<dbReference type="GO" id="GO:0043605">
    <property type="term" value="P:amide catabolic process"/>
    <property type="evidence" value="ECO:0007669"/>
    <property type="project" value="TreeGrafter"/>
</dbReference>
<keyword evidence="7" id="KW-0456">Lyase</keyword>
<evidence type="ECO:0000256" key="3">
    <source>
        <dbReference type="ARBA" id="ARBA00022670"/>
    </source>
</evidence>
<evidence type="ECO:0000256" key="5">
    <source>
        <dbReference type="ARBA" id="ARBA00022801"/>
    </source>
</evidence>
<evidence type="ECO:0000313" key="31">
    <source>
        <dbReference type="Ensembl" id="ENSPKIP00000031101.1"/>
    </source>
</evidence>
<dbReference type="GO" id="GO:0004046">
    <property type="term" value="F:aminoacylase activity"/>
    <property type="evidence" value="ECO:0007669"/>
    <property type="project" value="UniProtKB-EC"/>
</dbReference>
<dbReference type="SUPFAM" id="SSF55031">
    <property type="entry name" value="Bacterial exopeptidase dimerisation domain"/>
    <property type="match status" value="1"/>
</dbReference>
<proteinExistence type="inferred from homology"/>
<comment type="catalytic activity">
    <reaction evidence="17">
        <text>N-(9Z-octadecenoyl)-L-asparagine + H2O = L-asparagine + (9Z)-octadecenoate</text>
        <dbReference type="Rhea" id="RHEA:64136"/>
        <dbReference type="ChEBI" id="CHEBI:15377"/>
        <dbReference type="ChEBI" id="CHEBI:30823"/>
        <dbReference type="ChEBI" id="CHEBI:58048"/>
        <dbReference type="ChEBI" id="CHEBI:149730"/>
    </reaction>
    <physiologicalReaction direction="left-to-right" evidence="17">
        <dbReference type="Rhea" id="RHEA:64137"/>
    </physiologicalReaction>
</comment>
<dbReference type="InterPro" id="IPR002933">
    <property type="entry name" value="Peptidase_M20"/>
</dbReference>
<comment type="catalytic activity">
    <reaction evidence="15">
        <text>N-hexadecanoyl-L-phenylalanine + H2O = hexadecanoate + L-phenylalanine</text>
        <dbReference type="Rhea" id="RHEA:64124"/>
        <dbReference type="ChEBI" id="CHEBI:7896"/>
        <dbReference type="ChEBI" id="CHEBI:15377"/>
        <dbReference type="ChEBI" id="CHEBI:58095"/>
        <dbReference type="ChEBI" id="CHEBI:149699"/>
    </reaction>
    <physiologicalReaction direction="left-to-right" evidence="15">
        <dbReference type="Rhea" id="RHEA:64125"/>
    </physiologicalReaction>
</comment>
<evidence type="ECO:0000256" key="6">
    <source>
        <dbReference type="ARBA" id="ARBA00022833"/>
    </source>
</evidence>
<evidence type="ECO:0000256" key="29">
    <source>
        <dbReference type="SAM" id="Phobius"/>
    </source>
</evidence>
<dbReference type="Gene3D" id="3.30.70.360">
    <property type="match status" value="1"/>
</dbReference>
<reference evidence="31" key="1">
    <citation type="submission" date="2025-08" db="UniProtKB">
        <authorList>
            <consortium name="Ensembl"/>
        </authorList>
    </citation>
    <scope>IDENTIFICATION</scope>
</reference>
<comment type="catalytic activity">
    <reaction evidence="25">
        <text>L-phenylalanine + (9Z)-octadecenoate = N-(9Z-octadecenoyl)-L-phenylalanine + H2O</text>
        <dbReference type="Rhea" id="RHEA:51300"/>
        <dbReference type="ChEBI" id="CHEBI:15377"/>
        <dbReference type="ChEBI" id="CHEBI:30823"/>
        <dbReference type="ChEBI" id="CHEBI:58095"/>
        <dbReference type="ChEBI" id="CHEBI:134020"/>
    </reaction>
    <physiologicalReaction direction="left-to-right" evidence="25">
        <dbReference type="Rhea" id="RHEA:51301"/>
    </physiologicalReaction>
    <physiologicalReaction direction="right-to-left" evidence="25">
        <dbReference type="Rhea" id="RHEA:51302"/>
    </physiologicalReaction>
</comment>
<evidence type="ECO:0000256" key="20">
    <source>
        <dbReference type="ARBA" id="ARBA00048597"/>
    </source>
</evidence>
<evidence type="ECO:0000256" key="10">
    <source>
        <dbReference type="ARBA" id="ARBA00047450"/>
    </source>
</evidence>
<dbReference type="SUPFAM" id="SSF53187">
    <property type="entry name" value="Zn-dependent exopeptidases"/>
    <property type="match status" value="1"/>
</dbReference>
<dbReference type="GO" id="GO:0006520">
    <property type="term" value="P:amino acid metabolic process"/>
    <property type="evidence" value="ECO:0007669"/>
    <property type="project" value="UniProtKB-ARBA"/>
</dbReference>
<evidence type="ECO:0000256" key="19">
    <source>
        <dbReference type="ARBA" id="ARBA00048579"/>
    </source>
</evidence>
<dbReference type="GO" id="GO:0016829">
    <property type="term" value="F:lyase activity"/>
    <property type="evidence" value="ECO:0007669"/>
    <property type="project" value="UniProtKB-KW"/>
</dbReference>
<dbReference type="InterPro" id="IPR047177">
    <property type="entry name" value="Pept_M20A"/>
</dbReference>
<evidence type="ECO:0000256" key="23">
    <source>
        <dbReference type="ARBA" id="ARBA00048827"/>
    </source>
</evidence>
<keyword evidence="5" id="KW-0378">Hydrolase</keyword>
<comment type="catalytic activity">
    <reaction evidence="21">
        <text>N-(9Z-octadecenoyl)-L-glutamine + H2O = L-glutamine + (9Z)-octadecenoate</text>
        <dbReference type="Rhea" id="RHEA:51356"/>
        <dbReference type="ChEBI" id="CHEBI:15377"/>
        <dbReference type="ChEBI" id="CHEBI:30823"/>
        <dbReference type="ChEBI" id="CHEBI:58359"/>
        <dbReference type="ChEBI" id="CHEBI:134033"/>
    </reaction>
    <physiologicalReaction direction="left-to-right" evidence="21">
        <dbReference type="Rhea" id="RHEA:51357"/>
    </physiologicalReaction>
</comment>
<comment type="catalytic activity">
    <reaction evidence="16">
        <text>N-(9Z-octadecenoyl)-L-methionine + H2O = (9Z)-octadecenoate + L-methionine</text>
        <dbReference type="Rhea" id="RHEA:64144"/>
        <dbReference type="ChEBI" id="CHEBI:15377"/>
        <dbReference type="ChEBI" id="CHEBI:30823"/>
        <dbReference type="ChEBI" id="CHEBI:57844"/>
        <dbReference type="ChEBI" id="CHEBI:149732"/>
    </reaction>
    <physiologicalReaction direction="left-to-right" evidence="16">
        <dbReference type="Rhea" id="RHEA:64145"/>
    </physiologicalReaction>
</comment>
<keyword evidence="29" id="KW-0472">Membrane</keyword>
<comment type="catalytic activity">
    <reaction evidence="20">
        <text>N-(9Z-octadecenoyl)-L-serine + H2O = L-serine + (9Z)-octadecenoate</text>
        <dbReference type="Rhea" id="RHEA:51352"/>
        <dbReference type="ChEBI" id="CHEBI:15377"/>
        <dbReference type="ChEBI" id="CHEBI:30823"/>
        <dbReference type="ChEBI" id="CHEBI:33384"/>
        <dbReference type="ChEBI" id="CHEBI:134031"/>
    </reaction>
    <physiologicalReaction direction="left-to-right" evidence="20">
        <dbReference type="Rhea" id="RHEA:51353"/>
    </physiologicalReaction>
</comment>
<comment type="catalytic activity">
    <reaction evidence="14">
        <text>(5Z,8Z,11Z,14Z)-eicosatetraenoate + L-phenylalanine = N-(5Z,8Z,11Z,14Z-eicosatetraenoyl)-L-phenylalanine + H2O</text>
        <dbReference type="Rhea" id="RHEA:51312"/>
        <dbReference type="ChEBI" id="CHEBI:15377"/>
        <dbReference type="ChEBI" id="CHEBI:32395"/>
        <dbReference type="ChEBI" id="CHEBI:58095"/>
        <dbReference type="ChEBI" id="CHEBI:134022"/>
    </reaction>
    <physiologicalReaction direction="left-to-right" evidence="14">
        <dbReference type="Rhea" id="RHEA:51313"/>
    </physiologicalReaction>
    <physiologicalReaction direction="right-to-left" evidence="14">
        <dbReference type="Rhea" id="RHEA:51314"/>
    </physiologicalReaction>
</comment>
<accession>A0A3B3SM26</accession>
<comment type="catalytic activity">
    <reaction evidence="26">
        <text>N-(5Z,8Z,11Z,14Z-eicosatetraenoyl)-L-serine + H2O = (5Z,8Z,11Z,14Z)-eicosatetraenoate + L-serine</text>
        <dbReference type="Rhea" id="RHEA:64116"/>
        <dbReference type="ChEBI" id="CHEBI:15377"/>
        <dbReference type="ChEBI" id="CHEBI:32395"/>
        <dbReference type="ChEBI" id="CHEBI:33384"/>
        <dbReference type="ChEBI" id="CHEBI:149697"/>
    </reaction>
    <physiologicalReaction direction="left-to-right" evidence="26">
        <dbReference type="Rhea" id="RHEA:64117"/>
    </physiologicalReaction>
    <physiologicalReaction direction="right-to-left" evidence="26">
        <dbReference type="Rhea" id="RHEA:64118"/>
    </physiologicalReaction>
</comment>
<dbReference type="InterPro" id="IPR011650">
    <property type="entry name" value="Peptidase_M20_dimer"/>
</dbReference>
<comment type="catalytic activity">
    <reaction evidence="27">
        <text>N-(9Z-octadecenoyl)-L-lysine + H2O = L-lysine + (9Z)-octadecenoate</text>
        <dbReference type="Rhea" id="RHEA:64192"/>
        <dbReference type="ChEBI" id="CHEBI:15377"/>
        <dbReference type="ChEBI" id="CHEBI:30823"/>
        <dbReference type="ChEBI" id="CHEBI:32551"/>
        <dbReference type="ChEBI" id="CHEBI:149731"/>
    </reaction>
    <physiologicalReaction direction="left-to-right" evidence="27">
        <dbReference type="Rhea" id="RHEA:64193"/>
    </physiologicalReaction>
</comment>
<evidence type="ECO:0000256" key="7">
    <source>
        <dbReference type="ARBA" id="ARBA00023239"/>
    </source>
</evidence>
<keyword evidence="29" id="KW-1133">Transmembrane helix</keyword>
<sequence>MLHLTAVRREACNRYGLYLSTVDVTFILKHVTGSLAARFIHAIRTTASGTNMTGQSRGPKVLVFLRIAFLSLILVLVVLLLVATIRTFSLDVNSGLQLGKWERTAIIPEHISAAQREQLLSNLKEAIQIPTVSFAENDLNTTALQEFGRFLQRVFPAVFSSPLVKHEVVSNYSHLFWMPGSDSSLQPYMLLAHIDVVPATESDGWDAPPFSGEEIDGFIYGRGTIDDKNSVVGILQALEYLVERGYVPRRGFYVGLGHDEEVGGHNGAKSIVKLLESRGVSLAFVLDEGLALLDGVISNLQGPVALIGVTEKGQATVKLSVTALPGHSSIPPRETSIGILAGAVTRLEKNPMPMLFGYGPERSMFEHLAYKFTLPLKFIMSNLWLFSPLLGRIMERRPEMNAFVRTTTAVSVFHGGVKVNIIPPYAEAFVNFRIHPAQTLQEVLELINGMVDDERVNIELVDGFDPLPVSSYDDESFGYQLIKKTVLDMFPHVTVAPGLCIGNTDSRHYTTLTKNVYRFAPVWFKPGDTKRFHGVNERIGIKNYEDSVFFYFKFIQNCDVRELPEPHGSLHEL</sequence>
<reference evidence="31" key="2">
    <citation type="submission" date="2025-09" db="UniProtKB">
        <authorList>
            <consortium name="Ensembl"/>
        </authorList>
    </citation>
    <scope>IDENTIFICATION</scope>
</reference>
<evidence type="ECO:0000256" key="14">
    <source>
        <dbReference type="ARBA" id="ARBA00047874"/>
    </source>
</evidence>
<comment type="catalytic activity">
    <reaction evidence="10">
        <text>(9Z)-octadecenoate + glycine = N-(9Z-octadecenoyl)glycine + H2O</text>
        <dbReference type="Rhea" id="RHEA:51316"/>
        <dbReference type="ChEBI" id="CHEBI:15377"/>
        <dbReference type="ChEBI" id="CHEBI:30823"/>
        <dbReference type="ChEBI" id="CHEBI:57305"/>
        <dbReference type="ChEBI" id="CHEBI:133992"/>
    </reaction>
    <physiologicalReaction direction="right-to-left" evidence="10">
        <dbReference type="Rhea" id="RHEA:51318"/>
    </physiologicalReaction>
</comment>
<evidence type="ECO:0000256" key="26">
    <source>
        <dbReference type="ARBA" id="ARBA00049100"/>
    </source>
</evidence>
<evidence type="ECO:0000256" key="12">
    <source>
        <dbReference type="ARBA" id="ARBA00047723"/>
    </source>
</evidence>
<comment type="function">
    <text evidence="9">Secreted enzyme that regulates the endogenous N-fatty acyl amino acid (NAAs) tissue and circulating levels by functioning as a bidirectional NAA synthase/hydrolase. It condenses free fatty acids and free amino acids to generate NAAs and bidirectionally catalyzes the reverse hydrolysis reaction. Some of these NAAs stimulate oxidative metabolism via mitochondrial uncoupling, increasing energy expenditure in a UPC1-independent manner. Thereby, this secreted protein may indirectly regulate whole body energy expenditure. PM20D1 circulates in tight association with both low- and high-density (LDL and HDL,respectively) lipoprotein particles.</text>
</comment>
<evidence type="ECO:0000259" key="30">
    <source>
        <dbReference type="Pfam" id="PF07687"/>
    </source>
</evidence>